<dbReference type="Proteomes" id="UP000664303">
    <property type="component" value="Unassembled WGS sequence"/>
</dbReference>
<comment type="similarity">
    <text evidence="11 12">Belongs to the TonB-dependent receptor family.</text>
</comment>
<evidence type="ECO:0000256" key="2">
    <source>
        <dbReference type="ARBA" id="ARBA00022448"/>
    </source>
</evidence>
<dbReference type="InterPro" id="IPR039426">
    <property type="entry name" value="TonB-dep_rcpt-like"/>
</dbReference>
<dbReference type="GO" id="GO:0009279">
    <property type="term" value="C:cell outer membrane"/>
    <property type="evidence" value="ECO:0007669"/>
    <property type="project" value="UniProtKB-SubCell"/>
</dbReference>
<sequence length="803" mass="87291">MSRRSQSPLAGMFRSGVLAGLLAVGAAPPASAQSPVHDFNIPSGSLSRALLAFSAQADVTLMAPDQLVDGKSVSALRGEMSSDQALEELLRGSGLQYRREPDGGLVIFAPAARASGDARRAPAAEASARSAALRQRIAIEEVVVTAQKREQSIRDVPISVAALGGTELQQRRITDFSDLSMAVPSLSIPERGGAGDRFIFLRGMGSIQGSTPLVGIYLDEASVTTFPGASLNLQTYDMARVEVLRGPQGTLYGVGSMGGTIKFITEEPRLDEVGGRFDASASTTQGGDPSYRLNGVVNMPLVRDEMALRVVGTYVNDGGWIDQPALDRDNIDDEELAEVRARLRWLATERLELNAMAIVHRGDSGAPSTGEDADGNYTQAYLDPTTPSGGHDYELYNLTLDYDLDSAHLLSTTSYVDAERRQREIGYRVPFGLDEASLFHAKFDEDSISQSFTQELRLSSAGAGPWNWLVGAFYRDAELDSTFEDFKFGPPGEPFFFDVLTNVQTQSWAVFGETSYSFNDRLEIGVGLRYFEDRQEASDFVAGTEDEATFDSVSPRLFVSYDLNDEIKIYASASEGFRSGGLAGGIGVRPFEPDTVWSYELGSKMALLQGRMNADVAVFYSDYKDTQVDSINLVGEDLRQFTSNAGDAEIQGIDWELSVLATANLSLGLGGEVIDTEFVEINAVSASHAVGDPLDFIPDYHVSLWGQYDTELFGWSDSYIRVDYTQKGPSRYGNRTICSCYESYSGTINMLNAIVGLGAEDWSIKLFAKNILNDRGYVDAESIEQIAARARPRTIGVEIGMSF</sequence>
<dbReference type="RefSeq" id="WP_206562233.1">
    <property type="nucleotide sequence ID" value="NZ_JAFKCZ010000018.1"/>
</dbReference>
<keyword evidence="15" id="KW-0675">Receptor</keyword>
<evidence type="ECO:0000256" key="10">
    <source>
        <dbReference type="ARBA" id="ARBA00023237"/>
    </source>
</evidence>
<keyword evidence="8 12" id="KW-0798">TonB box</keyword>
<dbReference type="InterPro" id="IPR011662">
    <property type="entry name" value="Secretin/TonB_short_N"/>
</dbReference>
<keyword evidence="7" id="KW-0406">Ion transport</keyword>
<organism evidence="15 16">
    <name type="scientific">Parahaliea mediterranea</name>
    <dbReference type="NCBI Taxonomy" id="651086"/>
    <lineage>
        <taxon>Bacteria</taxon>
        <taxon>Pseudomonadati</taxon>
        <taxon>Pseudomonadota</taxon>
        <taxon>Gammaproteobacteria</taxon>
        <taxon>Cellvibrionales</taxon>
        <taxon>Halieaceae</taxon>
        <taxon>Parahaliea</taxon>
    </lineage>
</organism>
<dbReference type="Gene3D" id="3.55.50.30">
    <property type="match status" value="1"/>
</dbReference>
<keyword evidence="2 11" id="KW-0813">Transport</keyword>
<evidence type="ECO:0000256" key="8">
    <source>
        <dbReference type="ARBA" id="ARBA00023077"/>
    </source>
</evidence>
<evidence type="ECO:0000256" key="7">
    <source>
        <dbReference type="ARBA" id="ARBA00023065"/>
    </source>
</evidence>
<dbReference type="InterPro" id="IPR012910">
    <property type="entry name" value="Plug_dom"/>
</dbReference>
<keyword evidence="3 11" id="KW-1134">Transmembrane beta strand</keyword>
<evidence type="ECO:0000259" key="14">
    <source>
        <dbReference type="SMART" id="SM00965"/>
    </source>
</evidence>
<dbReference type="AlphaFoldDB" id="A0A939DJR9"/>
<dbReference type="GO" id="GO:0006826">
    <property type="term" value="P:iron ion transport"/>
    <property type="evidence" value="ECO:0007669"/>
    <property type="project" value="UniProtKB-KW"/>
</dbReference>
<feature type="chain" id="PRO_5037036413" evidence="13">
    <location>
        <begin position="33"/>
        <end position="803"/>
    </location>
</feature>
<evidence type="ECO:0000256" key="4">
    <source>
        <dbReference type="ARBA" id="ARBA00022496"/>
    </source>
</evidence>
<dbReference type="Pfam" id="PF07660">
    <property type="entry name" value="STN"/>
    <property type="match status" value="1"/>
</dbReference>
<proteinExistence type="inferred from homology"/>
<dbReference type="Pfam" id="PF07715">
    <property type="entry name" value="Plug"/>
    <property type="match status" value="1"/>
</dbReference>
<dbReference type="Pfam" id="PF00593">
    <property type="entry name" value="TonB_dep_Rec_b-barrel"/>
    <property type="match status" value="1"/>
</dbReference>
<reference evidence="15" key="1">
    <citation type="submission" date="2021-02" db="EMBL/GenBank/DDBJ databases">
        <title>PHA producing bacteria isolated from coastal sediment in Guangdong, Shenzhen.</title>
        <authorList>
            <person name="Zheng W."/>
            <person name="Yu S."/>
            <person name="Huang Y."/>
        </authorList>
    </citation>
    <scope>NUCLEOTIDE SEQUENCE</scope>
    <source>
        <strain evidence="15">TN14-10</strain>
    </source>
</reference>
<name>A0A939DJR9_9GAMM</name>
<comment type="caution">
    <text evidence="15">The sequence shown here is derived from an EMBL/GenBank/DDBJ whole genome shotgun (WGS) entry which is preliminary data.</text>
</comment>
<evidence type="ECO:0000313" key="16">
    <source>
        <dbReference type="Proteomes" id="UP000664303"/>
    </source>
</evidence>
<evidence type="ECO:0000256" key="13">
    <source>
        <dbReference type="SAM" id="SignalP"/>
    </source>
</evidence>
<dbReference type="InterPro" id="IPR000531">
    <property type="entry name" value="Beta-barrel_TonB"/>
</dbReference>
<keyword evidence="10 11" id="KW-0998">Cell outer membrane</keyword>
<evidence type="ECO:0000256" key="12">
    <source>
        <dbReference type="RuleBase" id="RU003357"/>
    </source>
</evidence>
<dbReference type="CDD" id="cd01347">
    <property type="entry name" value="ligand_gated_channel"/>
    <property type="match status" value="1"/>
</dbReference>
<evidence type="ECO:0000256" key="3">
    <source>
        <dbReference type="ARBA" id="ARBA00022452"/>
    </source>
</evidence>
<evidence type="ECO:0000256" key="9">
    <source>
        <dbReference type="ARBA" id="ARBA00023136"/>
    </source>
</evidence>
<keyword evidence="6" id="KW-0408">Iron</keyword>
<keyword evidence="5 11" id="KW-0812">Transmembrane</keyword>
<evidence type="ECO:0000256" key="5">
    <source>
        <dbReference type="ARBA" id="ARBA00022692"/>
    </source>
</evidence>
<keyword evidence="4" id="KW-0410">Iron transport</keyword>
<dbReference type="PROSITE" id="PS52016">
    <property type="entry name" value="TONB_DEPENDENT_REC_3"/>
    <property type="match status" value="1"/>
</dbReference>
<evidence type="ECO:0000256" key="1">
    <source>
        <dbReference type="ARBA" id="ARBA00004571"/>
    </source>
</evidence>
<dbReference type="Gene3D" id="2.40.170.20">
    <property type="entry name" value="TonB-dependent receptor, beta-barrel domain"/>
    <property type="match status" value="1"/>
</dbReference>
<gene>
    <name evidence="15" type="ORF">JYP50_19455</name>
</gene>
<dbReference type="PANTHER" id="PTHR32552:SF81">
    <property type="entry name" value="TONB-DEPENDENT OUTER MEMBRANE RECEPTOR"/>
    <property type="match status" value="1"/>
</dbReference>
<dbReference type="SUPFAM" id="SSF56935">
    <property type="entry name" value="Porins"/>
    <property type="match status" value="1"/>
</dbReference>
<feature type="signal peptide" evidence="13">
    <location>
        <begin position="1"/>
        <end position="32"/>
    </location>
</feature>
<dbReference type="SMART" id="SM00965">
    <property type="entry name" value="STN"/>
    <property type="match status" value="1"/>
</dbReference>
<evidence type="ECO:0000256" key="11">
    <source>
        <dbReference type="PROSITE-ProRule" id="PRU01360"/>
    </source>
</evidence>
<keyword evidence="9 11" id="KW-0472">Membrane</keyword>
<dbReference type="PANTHER" id="PTHR32552">
    <property type="entry name" value="FERRICHROME IRON RECEPTOR-RELATED"/>
    <property type="match status" value="1"/>
</dbReference>
<accession>A0A939DJR9</accession>
<dbReference type="EMBL" id="JAFKCZ010000018">
    <property type="protein sequence ID" value="MBN7798787.1"/>
    <property type="molecule type" value="Genomic_DNA"/>
</dbReference>
<evidence type="ECO:0000256" key="6">
    <source>
        <dbReference type="ARBA" id="ARBA00023004"/>
    </source>
</evidence>
<feature type="domain" description="Secretin/TonB short N-terminal" evidence="14">
    <location>
        <begin position="59"/>
        <end position="110"/>
    </location>
</feature>
<protein>
    <submittedName>
        <fullName evidence="15">TonB-dependent receptor</fullName>
    </submittedName>
</protein>
<comment type="subcellular location">
    <subcellularLocation>
        <location evidence="1 11">Cell outer membrane</location>
        <topology evidence="1 11">Multi-pass membrane protein</topology>
    </subcellularLocation>
</comment>
<dbReference type="InterPro" id="IPR036942">
    <property type="entry name" value="Beta-barrel_TonB_sf"/>
</dbReference>
<evidence type="ECO:0000313" key="15">
    <source>
        <dbReference type="EMBL" id="MBN7798787.1"/>
    </source>
</evidence>
<keyword evidence="13" id="KW-0732">Signal</keyword>
<keyword evidence="16" id="KW-1185">Reference proteome</keyword>